<organism evidence="6 7">
    <name type="scientific">Solirubrobacter phytolaccae</name>
    <dbReference type="NCBI Taxonomy" id="1404360"/>
    <lineage>
        <taxon>Bacteria</taxon>
        <taxon>Bacillati</taxon>
        <taxon>Actinomycetota</taxon>
        <taxon>Thermoleophilia</taxon>
        <taxon>Solirubrobacterales</taxon>
        <taxon>Solirubrobacteraceae</taxon>
        <taxon>Solirubrobacter</taxon>
    </lineage>
</organism>
<keyword evidence="4" id="KW-0904">Protein phosphatase</keyword>
<comment type="similarity">
    <text evidence="1">Belongs to the metallo-dependent hydrolases superfamily. CpsB/CapC family.</text>
</comment>
<dbReference type="SUPFAM" id="SSF89550">
    <property type="entry name" value="PHP domain-like"/>
    <property type="match status" value="1"/>
</dbReference>
<dbReference type="Gene3D" id="3.20.20.140">
    <property type="entry name" value="Metal-dependent hydrolases"/>
    <property type="match status" value="1"/>
</dbReference>
<dbReference type="PANTHER" id="PTHR39181:SF1">
    <property type="entry name" value="TYROSINE-PROTEIN PHOSPHATASE YWQE"/>
    <property type="match status" value="1"/>
</dbReference>
<dbReference type="PIRSF" id="PIRSF016557">
    <property type="entry name" value="Caps_synth_CpsB"/>
    <property type="match status" value="1"/>
</dbReference>
<evidence type="ECO:0000256" key="3">
    <source>
        <dbReference type="ARBA" id="ARBA00022801"/>
    </source>
</evidence>
<evidence type="ECO:0000256" key="2">
    <source>
        <dbReference type="ARBA" id="ARBA00013064"/>
    </source>
</evidence>
<dbReference type="GO" id="GO:0030145">
    <property type="term" value="F:manganese ion binding"/>
    <property type="evidence" value="ECO:0007669"/>
    <property type="project" value="InterPro"/>
</dbReference>
<comment type="caution">
    <text evidence="6">The sequence shown here is derived from an EMBL/GenBank/DDBJ whole genome shotgun (WGS) entry which is preliminary data.</text>
</comment>
<dbReference type="Pfam" id="PF19567">
    <property type="entry name" value="CpsB_CapC"/>
    <property type="match status" value="1"/>
</dbReference>
<accession>A0A9X3NAE8</accession>
<dbReference type="EMBL" id="JAPDDP010000034">
    <property type="protein sequence ID" value="MDA0182371.1"/>
    <property type="molecule type" value="Genomic_DNA"/>
</dbReference>
<evidence type="ECO:0000256" key="4">
    <source>
        <dbReference type="ARBA" id="ARBA00022912"/>
    </source>
</evidence>
<proteinExistence type="inferred from homology"/>
<name>A0A9X3NAE8_9ACTN</name>
<dbReference type="RefSeq" id="WP_270026737.1">
    <property type="nucleotide sequence ID" value="NZ_JAPDDP010000034.1"/>
</dbReference>
<dbReference type="EC" id="3.1.3.48" evidence="2"/>
<evidence type="ECO:0000313" key="7">
    <source>
        <dbReference type="Proteomes" id="UP001147653"/>
    </source>
</evidence>
<keyword evidence="7" id="KW-1185">Reference proteome</keyword>
<dbReference type="InterPro" id="IPR016195">
    <property type="entry name" value="Pol/histidinol_Pase-like"/>
</dbReference>
<dbReference type="PANTHER" id="PTHR39181">
    <property type="entry name" value="TYROSINE-PROTEIN PHOSPHATASE YWQE"/>
    <property type="match status" value="1"/>
</dbReference>
<dbReference type="AlphaFoldDB" id="A0A9X3NAE8"/>
<comment type="catalytic activity">
    <reaction evidence="5">
        <text>O-phospho-L-tyrosyl-[protein] + H2O = L-tyrosyl-[protein] + phosphate</text>
        <dbReference type="Rhea" id="RHEA:10684"/>
        <dbReference type="Rhea" id="RHEA-COMP:10136"/>
        <dbReference type="Rhea" id="RHEA-COMP:20101"/>
        <dbReference type="ChEBI" id="CHEBI:15377"/>
        <dbReference type="ChEBI" id="CHEBI:43474"/>
        <dbReference type="ChEBI" id="CHEBI:46858"/>
        <dbReference type="ChEBI" id="CHEBI:61978"/>
        <dbReference type="EC" id="3.1.3.48"/>
    </reaction>
</comment>
<dbReference type="GO" id="GO:0004725">
    <property type="term" value="F:protein tyrosine phosphatase activity"/>
    <property type="evidence" value="ECO:0007669"/>
    <property type="project" value="UniProtKB-EC"/>
</dbReference>
<reference evidence="6" key="1">
    <citation type="submission" date="2022-10" db="EMBL/GenBank/DDBJ databases">
        <title>The WGS of Solirubrobacter phytolaccae KCTC 29190.</title>
        <authorList>
            <person name="Jiang Z."/>
        </authorList>
    </citation>
    <scope>NUCLEOTIDE SEQUENCE</scope>
    <source>
        <strain evidence="6">KCTC 29190</strain>
    </source>
</reference>
<evidence type="ECO:0000313" key="6">
    <source>
        <dbReference type="EMBL" id="MDA0182371.1"/>
    </source>
</evidence>
<evidence type="ECO:0000256" key="5">
    <source>
        <dbReference type="ARBA" id="ARBA00051722"/>
    </source>
</evidence>
<protein>
    <recommendedName>
        <fullName evidence="2">protein-tyrosine-phosphatase</fullName>
        <ecNumber evidence="2">3.1.3.48</ecNumber>
    </recommendedName>
</protein>
<evidence type="ECO:0000256" key="1">
    <source>
        <dbReference type="ARBA" id="ARBA00005750"/>
    </source>
</evidence>
<gene>
    <name evidence="6" type="ORF">OJ997_18835</name>
</gene>
<dbReference type="Proteomes" id="UP001147653">
    <property type="component" value="Unassembled WGS sequence"/>
</dbReference>
<dbReference type="InterPro" id="IPR016667">
    <property type="entry name" value="Caps_polysacc_synth_CpsB/CapC"/>
</dbReference>
<keyword evidence="3" id="KW-0378">Hydrolase</keyword>
<sequence length="249" mass="26056">MLDLHSHIVPGVDDGAEDGSAAVAIVAAAAADGVRVIAATPHVRADFPTTPEQICDGVHALQRLVEPRIVRGAEVSLEVAGTLPPEELAAFTLAGSRYLLVEPPYTGLPLNAGSVLFTLRLAGLIPIIAHPERNPDIQADPGRLRELVDAGALAQLTAGALTGRRGNTALRTARILLDEGLAHLVAGDAHRPLAPNATMSAALATTDPALAEWLGYGVPAAIVADEPIPPRPAVRPRRRRRVLAWRTPA</sequence>